<organism evidence="1 2">
    <name type="scientific">Clostridium putrefaciens</name>
    <dbReference type="NCBI Taxonomy" id="99675"/>
    <lineage>
        <taxon>Bacteria</taxon>
        <taxon>Bacillati</taxon>
        <taxon>Bacillota</taxon>
        <taxon>Clostridia</taxon>
        <taxon>Eubacteriales</taxon>
        <taxon>Clostridiaceae</taxon>
        <taxon>Clostridium</taxon>
    </lineage>
</organism>
<keyword evidence="2" id="KW-1185">Reference proteome</keyword>
<dbReference type="Proteomes" id="UP000254664">
    <property type="component" value="Unassembled WGS sequence"/>
</dbReference>
<reference evidence="1 2" key="1">
    <citation type="submission" date="2018-06" db="EMBL/GenBank/DDBJ databases">
        <authorList>
            <consortium name="Pathogen Informatics"/>
            <person name="Doyle S."/>
        </authorList>
    </citation>
    <scope>NUCLEOTIDE SEQUENCE [LARGE SCALE GENOMIC DNA]</scope>
    <source>
        <strain evidence="1 2">NCTC9836</strain>
    </source>
</reference>
<dbReference type="RefSeq" id="WP_115640583.1">
    <property type="nucleotide sequence ID" value="NZ_UFWZ01000001.1"/>
</dbReference>
<name>A0A381J699_9CLOT</name>
<evidence type="ECO:0000313" key="1">
    <source>
        <dbReference type="EMBL" id="SUY46519.1"/>
    </source>
</evidence>
<dbReference type="EMBL" id="UFWZ01000001">
    <property type="protein sequence ID" value="SUY46519.1"/>
    <property type="molecule type" value="Genomic_DNA"/>
</dbReference>
<accession>A0A381J699</accession>
<evidence type="ECO:0000313" key="2">
    <source>
        <dbReference type="Proteomes" id="UP000254664"/>
    </source>
</evidence>
<gene>
    <name evidence="1" type="ORF">NCTC9836_00815</name>
</gene>
<dbReference type="Pfam" id="PF13289">
    <property type="entry name" value="SIR2_2"/>
    <property type="match status" value="1"/>
</dbReference>
<proteinExistence type="predicted"/>
<dbReference type="AlphaFoldDB" id="A0A381J699"/>
<sequence>MSFEKIMAFNAPYNQINFDSLIEKIKSNAIVPYIGAGISMLFKDVYPSWSGFLNTTFNKFVDISEKNKFNGMSYEDKADFLYKEIGKLSFSNQLKTTFSKNHLHKEKCQFIDKPAYLLPAIFEEGLIITTNYDKVIEKVYGLYNLMLPVAHPGHFEALNGALRNNELLLYKIHGDINETIESIILTKKQYELAYNNPKLTESLKQIYTSKSMLFLGCSLQKDRPIELLCEVSKSGMSNYAIIPCKNEEKKDRRLQLEGDYYTQSIIYPEGNHECVKIILEQIVKIIKSEDKKGKKELMEFSCDEFNNKKVEETYLGYINKWCDFLDINNWHAWTSWMLAIGQPHISVEMLTNLEELREWLFSRVWPNKFGELQNSFENFKLVASESTKACTHKEPRVE</sequence>
<protein>
    <submittedName>
        <fullName evidence="1">Uncharacterized protein</fullName>
    </submittedName>
</protein>
<dbReference type="OrthoDB" id="78172at2"/>